<reference evidence="2" key="1">
    <citation type="journal article" date="2017" name="Front. Plant Sci.">
        <title>Climate Clever Clovers: New Paradigm to Reduce the Environmental Footprint of Ruminants by Breeding Low Methanogenic Forages Utilizing Haplotype Variation.</title>
        <authorList>
            <person name="Kaur P."/>
            <person name="Appels R."/>
            <person name="Bayer P.E."/>
            <person name="Keeble-Gagnere G."/>
            <person name="Wang J."/>
            <person name="Hirakawa H."/>
            <person name="Shirasawa K."/>
            <person name="Vercoe P."/>
            <person name="Stefanova K."/>
            <person name="Durmic Z."/>
            <person name="Nichols P."/>
            <person name="Revell C."/>
            <person name="Isobe S.N."/>
            <person name="Edwards D."/>
            <person name="Erskine W."/>
        </authorList>
    </citation>
    <scope>NUCLEOTIDE SEQUENCE [LARGE SCALE GENOMIC DNA]</scope>
    <source>
        <strain evidence="2">cv. Daliak</strain>
    </source>
</reference>
<sequence>MRKACYSLQREVHHPKDVPAKHKRVPSPQPEAMKVSFEDHHIHSLWGHKDVNWVAQESVGLSGVERDGVVFHLVNVYSPCSISGKRVGSGAWEGILMSCYIRRKEKAVPLIVDMEKEFYLITLWRRWRLLMSRCWWIGDRDIYDHCPICLTVTSNNWGPKPFRVINGWLEHPEFISFLEKSWKSFEVHGKKAYLLKEKFKLLKECLRKWNKEVYGYLHLNIEKTVKKLNDIEGMMGGDETELELTRRLGLNKEFWRQLNLKESLLKQKSRMWWVKEGDSNSRYFHEAIKSRRRNQLVALNDGDHWIQGVEEIKGFVKNYFENNFKERWEDRPNLNGIQFQALTDDDNTILTPPFSIEEVREAIWCSDSNKSPDPDGFNFNFLKACWEFIKDNGNYLTEKETNSLENKNSEGKKRRAGHHKKVNVCHHCKRAEHQKKDNACRHCRRARRHKKDNVLIRHTSDDFFWGK</sequence>
<name>A0A2Z6M0Y8_TRISU</name>
<gene>
    <name evidence="1" type="ORF">TSUD_325520</name>
</gene>
<evidence type="ECO:0000313" key="1">
    <source>
        <dbReference type="EMBL" id="GAU18560.1"/>
    </source>
</evidence>
<dbReference type="AlphaFoldDB" id="A0A2Z6M0Y8"/>
<dbReference type="EMBL" id="DF973187">
    <property type="protein sequence ID" value="GAU18560.1"/>
    <property type="molecule type" value="Genomic_DNA"/>
</dbReference>
<proteinExistence type="predicted"/>
<dbReference type="Proteomes" id="UP000242715">
    <property type="component" value="Unassembled WGS sequence"/>
</dbReference>
<protein>
    <recommendedName>
        <fullName evidence="3">Reverse transcriptase zinc-binding domain-containing protein</fullName>
    </recommendedName>
</protein>
<evidence type="ECO:0000313" key="2">
    <source>
        <dbReference type="Proteomes" id="UP000242715"/>
    </source>
</evidence>
<organism evidence="1 2">
    <name type="scientific">Trifolium subterraneum</name>
    <name type="common">Subterranean clover</name>
    <dbReference type="NCBI Taxonomy" id="3900"/>
    <lineage>
        <taxon>Eukaryota</taxon>
        <taxon>Viridiplantae</taxon>
        <taxon>Streptophyta</taxon>
        <taxon>Embryophyta</taxon>
        <taxon>Tracheophyta</taxon>
        <taxon>Spermatophyta</taxon>
        <taxon>Magnoliopsida</taxon>
        <taxon>eudicotyledons</taxon>
        <taxon>Gunneridae</taxon>
        <taxon>Pentapetalae</taxon>
        <taxon>rosids</taxon>
        <taxon>fabids</taxon>
        <taxon>Fabales</taxon>
        <taxon>Fabaceae</taxon>
        <taxon>Papilionoideae</taxon>
        <taxon>50 kb inversion clade</taxon>
        <taxon>NPAAA clade</taxon>
        <taxon>Hologalegina</taxon>
        <taxon>IRL clade</taxon>
        <taxon>Trifolieae</taxon>
        <taxon>Trifolium</taxon>
    </lineage>
</organism>
<accession>A0A2Z6M0Y8</accession>
<dbReference type="OrthoDB" id="1433654at2759"/>
<evidence type="ECO:0008006" key="3">
    <source>
        <dbReference type="Google" id="ProtNLM"/>
    </source>
</evidence>
<keyword evidence="2" id="KW-1185">Reference proteome</keyword>